<dbReference type="Proteomes" id="UP000050786">
    <property type="component" value="Unassembled WGS sequence"/>
</dbReference>
<accession>A0A0P1E3F5</accession>
<evidence type="ECO:0000313" key="1">
    <source>
        <dbReference type="EMBL" id="CUH42697.1"/>
    </source>
</evidence>
<dbReference type="EMBL" id="CYPS01000023">
    <property type="protein sequence ID" value="CUH42697.1"/>
    <property type="molecule type" value="Genomic_DNA"/>
</dbReference>
<proteinExistence type="predicted"/>
<gene>
    <name evidence="1" type="ORF">RUM4293_01586</name>
</gene>
<protein>
    <submittedName>
        <fullName evidence="1">Uncharacterized protein</fullName>
    </submittedName>
</protein>
<keyword evidence="2" id="KW-1185">Reference proteome</keyword>
<dbReference type="AlphaFoldDB" id="A0A0P1E3F5"/>
<evidence type="ECO:0000313" key="2">
    <source>
        <dbReference type="Proteomes" id="UP000050786"/>
    </source>
</evidence>
<reference evidence="2" key="1">
    <citation type="submission" date="2015-09" db="EMBL/GenBank/DDBJ databases">
        <authorList>
            <person name="Rodrigo-Torres L."/>
            <person name="Arahal D.R."/>
        </authorList>
    </citation>
    <scope>NUCLEOTIDE SEQUENCE [LARGE SCALE GENOMIC DNA]</scope>
    <source>
        <strain evidence="2">CECT 4293</strain>
    </source>
</reference>
<organism evidence="1 2">
    <name type="scientific">Ruegeria atlantica</name>
    <dbReference type="NCBI Taxonomy" id="81569"/>
    <lineage>
        <taxon>Bacteria</taxon>
        <taxon>Pseudomonadati</taxon>
        <taxon>Pseudomonadota</taxon>
        <taxon>Alphaproteobacteria</taxon>
        <taxon>Rhodobacterales</taxon>
        <taxon>Roseobacteraceae</taxon>
        <taxon>Ruegeria</taxon>
    </lineage>
</organism>
<sequence length="90" mass="10468">MGSRKGVRCGQCNSLERTRFLKLLLDKYDFPRPGIRVLHLAPEKSLFDVLTGKNVKYDPVDIEPKNFPFCLCASSIFAWMLQNYRRTIMI</sequence>
<name>A0A0P1E3F5_9RHOB</name>